<name>A0AAN9QI18_CANGL</name>
<accession>A0AAN9QI18</accession>
<proteinExistence type="predicted"/>
<keyword evidence="3" id="KW-1185">Reference proteome</keyword>
<reference evidence="2 3" key="1">
    <citation type="submission" date="2024-01" db="EMBL/GenBank/DDBJ databases">
        <title>The genomes of 5 underutilized Papilionoideae crops provide insights into root nodulation and disease resistanc.</title>
        <authorList>
            <person name="Jiang F."/>
        </authorList>
    </citation>
    <scope>NUCLEOTIDE SEQUENCE [LARGE SCALE GENOMIC DNA]</scope>
    <source>
        <strain evidence="2">LVBAO_FW01</strain>
        <tissue evidence="2">Leaves</tissue>
    </source>
</reference>
<dbReference type="AlphaFoldDB" id="A0AAN9QI18"/>
<keyword evidence="1" id="KW-1133">Transmembrane helix</keyword>
<dbReference type="Proteomes" id="UP001367508">
    <property type="component" value="Unassembled WGS sequence"/>
</dbReference>
<gene>
    <name evidence="2" type="ORF">VNO77_16717</name>
</gene>
<organism evidence="2 3">
    <name type="scientific">Canavalia gladiata</name>
    <name type="common">Sword bean</name>
    <name type="synonym">Dolichos gladiatus</name>
    <dbReference type="NCBI Taxonomy" id="3824"/>
    <lineage>
        <taxon>Eukaryota</taxon>
        <taxon>Viridiplantae</taxon>
        <taxon>Streptophyta</taxon>
        <taxon>Embryophyta</taxon>
        <taxon>Tracheophyta</taxon>
        <taxon>Spermatophyta</taxon>
        <taxon>Magnoliopsida</taxon>
        <taxon>eudicotyledons</taxon>
        <taxon>Gunneridae</taxon>
        <taxon>Pentapetalae</taxon>
        <taxon>rosids</taxon>
        <taxon>fabids</taxon>
        <taxon>Fabales</taxon>
        <taxon>Fabaceae</taxon>
        <taxon>Papilionoideae</taxon>
        <taxon>50 kb inversion clade</taxon>
        <taxon>NPAAA clade</taxon>
        <taxon>indigoferoid/millettioid clade</taxon>
        <taxon>Phaseoleae</taxon>
        <taxon>Canavalia</taxon>
    </lineage>
</organism>
<evidence type="ECO:0000313" key="2">
    <source>
        <dbReference type="EMBL" id="KAK7336184.1"/>
    </source>
</evidence>
<keyword evidence="1" id="KW-0472">Membrane</keyword>
<comment type="caution">
    <text evidence="2">The sequence shown here is derived from an EMBL/GenBank/DDBJ whole genome shotgun (WGS) entry which is preliminary data.</text>
</comment>
<feature type="transmembrane region" description="Helical" evidence="1">
    <location>
        <begin position="6"/>
        <end position="27"/>
    </location>
</feature>
<keyword evidence="1" id="KW-0812">Transmembrane</keyword>
<dbReference type="EMBL" id="JAYMYQ010000004">
    <property type="protein sequence ID" value="KAK7336184.1"/>
    <property type="molecule type" value="Genomic_DNA"/>
</dbReference>
<sequence>MYRTACLFHICFLYYYHCDLLVFLLFVNHKLLRGLGESRALVVTVVSNILHHSGLVFELGRLLTLLANGDKMEWNGMEWNEINYR</sequence>
<evidence type="ECO:0000256" key="1">
    <source>
        <dbReference type="SAM" id="Phobius"/>
    </source>
</evidence>
<protein>
    <submittedName>
        <fullName evidence="2">Uncharacterized protein</fullName>
    </submittedName>
</protein>
<evidence type="ECO:0000313" key="3">
    <source>
        <dbReference type="Proteomes" id="UP001367508"/>
    </source>
</evidence>